<evidence type="ECO:0000256" key="7">
    <source>
        <dbReference type="ARBA" id="ARBA00023027"/>
    </source>
</evidence>
<evidence type="ECO:0000256" key="5">
    <source>
        <dbReference type="ARBA" id="ARBA00022967"/>
    </source>
</evidence>
<dbReference type="GO" id="GO:0008137">
    <property type="term" value="F:NADH dehydrogenase (ubiquinone) activity"/>
    <property type="evidence" value="ECO:0007669"/>
    <property type="project" value="UniProtKB-EC"/>
</dbReference>
<dbReference type="InterPro" id="IPR039428">
    <property type="entry name" value="NUOK/Mnh_C1-like"/>
</dbReference>
<evidence type="ECO:0000256" key="4">
    <source>
        <dbReference type="ARBA" id="ARBA00022692"/>
    </source>
</evidence>
<evidence type="ECO:0000256" key="1">
    <source>
        <dbReference type="ARBA" id="ARBA00004141"/>
    </source>
</evidence>
<evidence type="ECO:0000256" key="3">
    <source>
        <dbReference type="ARBA" id="ARBA00016612"/>
    </source>
</evidence>
<keyword evidence="7" id="KW-0520">NAD</keyword>
<dbReference type="Gene3D" id="1.10.287.3510">
    <property type="match status" value="1"/>
</dbReference>
<accession>B2CKE2</accession>
<dbReference type="Pfam" id="PF00420">
    <property type="entry name" value="Oxidored_q2"/>
    <property type="match status" value="1"/>
</dbReference>
<keyword evidence="4 11" id="KW-0812">Transmembrane</keyword>
<proteinExistence type="inferred from homology"/>
<keyword evidence="5" id="KW-1278">Translocase</keyword>
<dbReference type="EMBL" id="EU520641">
    <property type="protein sequence ID" value="ACA49830.1"/>
    <property type="molecule type" value="Genomic_DNA"/>
</dbReference>
<organism evidence="12">
    <name type="scientific">Phrynus sp. 1 SEM-2008</name>
    <dbReference type="NCBI Taxonomy" id="507471"/>
    <lineage>
        <taxon>Eukaryota</taxon>
        <taxon>Metazoa</taxon>
        <taxon>Ecdysozoa</taxon>
        <taxon>Arthropoda</taxon>
        <taxon>Chelicerata</taxon>
        <taxon>Arachnida</taxon>
        <taxon>Amblypygi</taxon>
        <taxon>Phrynidae</taxon>
        <taxon>Phrynus</taxon>
    </lineage>
</organism>
<name>B2CKE2_9ARAC</name>
<keyword evidence="6 11" id="KW-1133">Transmembrane helix</keyword>
<feature type="transmembrane region" description="Helical" evidence="11">
    <location>
        <begin position="38"/>
        <end position="66"/>
    </location>
</feature>
<comment type="catalytic activity">
    <reaction evidence="10">
        <text>a ubiquinone + NADH + 5 H(+)(in) = a ubiquinol + NAD(+) + 4 H(+)(out)</text>
        <dbReference type="Rhea" id="RHEA:29091"/>
        <dbReference type="Rhea" id="RHEA-COMP:9565"/>
        <dbReference type="Rhea" id="RHEA-COMP:9566"/>
        <dbReference type="ChEBI" id="CHEBI:15378"/>
        <dbReference type="ChEBI" id="CHEBI:16389"/>
        <dbReference type="ChEBI" id="CHEBI:17976"/>
        <dbReference type="ChEBI" id="CHEBI:57540"/>
        <dbReference type="ChEBI" id="CHEBI:57945"/>
        <dbReference type="EC" id="7.1.1.2"/>
    </reaction>
</comment>
<evidence type="ECO:0000313" key="12">
    <source>
        <dbReference type="EMBL" id="ACA49830.1"/>
    </source>
</evidence>
<comment type="subcellular location">
    <subcellularLocation>
        <location evidence="1">Membrane</location>
        <topology evidence="1">Multi-pass membrane protein</topology>
    </subcellularLocation>
</comment>
<comment type="similarity">
    <text evidence="2">Belongs to the complex I subunit 4L family.</text>
</comment>
<evidence type="ECO:0000256" key="2">
    <source>
        <dbReference type="ARBA" id="ARBA00010519"/>
    </source>
</evidence>
<evidence type="ECO:0000256" key="9">
    <source>
        <dbReference type="ARBA" id="ARBA00031586"/>
    </source>
</evidence>
<keyword evidence="12" id="KW-0496">Mitochondrion</keyword>
<evidence type="ECO:0000256" key="8">
    <source>
        <dbReference type="ARBA" id="ARBA00023136"/>
    </source>
</evidence>
<keyword evidence="8 11" id="KW-0472">Membrane</keyword>
<reference evidence="12" key="1">
    <citation type="journal article" date="2008" name="Mol. Biol. Evol.">
        <title>Parallel evolution of truncated transfer RNA genes in arachnid mitochondrial genomes.</title>
        <authorList>
            <person name="Masta S.E."/>
            <person name="Boore J.L."/>
        </authorList>
    </citation>
    <scope>NUCLEOTIDE SEQUENCE</scope>
</reference>
<dbReference type="AlphaFoldDB" id="B2CKE2"/>
<evidence type="ECO:0000256" key="6">
    <source>
        <dbReference type="ARBA" id="ARBA00022989"/>
    </source>
</evidence>
<gene>
    <name evidence="12" type="primary">ND4L</name>
</gene>
<dbReference type="GO" id="GO:0016020">
    <property type="term" value="C:membrane"/>
    <property type="evidence" value="ECO:0007669"/>
    <property type="project" value="UniProtKB-SubCell"/>
</dbReference>
<protein>
    <recommendedName>
        <fullName evidence="3">NADH-ubiquinone oxidoreductase chain 4L</fullName>
    </recommendedName>
    <alternativeName>
        <fullName evidence="9">NADH dehydrogenase subunit 4L</fullName>
    </alternativeName>
</protein>
<evidence type="ECO:0000256" key="11">
    <source>
        <dbReference type="SAM" id="Phobius"/>
    </source>
</evidence>
<sequence>MMMWMLIGLIIYVVGLMSFVSRWKHVLSVMLSLEMMMVGIYLMVVCGSLIIGGGVWLSLIFLGMVVCEGAVGLSLIVSLVRSFGGDCLLGFIGDVGGGI</sequence>
<geneLocation type="mitochondrion" evidence="12"/>
<evidence type="ECO:0000256" key="10">
    <source>
        <dbReference type="ARBA" id="ARBA00049551"/>
    </source>
</evidence>